<comment type="function">
    <text evidence="6">Also exhibits azoreductase activity. Catalyzes the reductive cleavage of the azo bond in aromatic azo compounds to the corresponding amines.</text>
</comment>
<reference evidence="9" key="1">
    <citation type="submission" date="2017-02" db="EMBL/GenBank/DDBJ databases">
        <authorList>
            <person name="Varghese N."/>
            <person name="Submissions S."/>
        </authorList>
    </citation>
    <scope>NUCLEOTIDE SEQUENCE [LARGE SCALE GENOMIC DNA]</scope>
    <source>
        <strain evidence="9">UM2</strain>
    </source>
</reference>
<keyword evidence="9" id="KW-1185">Reference proteome</keyword>
<feature type="domain" description="Flavodoxin-like fold" evidence="7">
    <location>
        <begin position="3"/>
        <end position="199"/>
    </location>
</feature>
<dbReference type="InterPro" id="IPR003680">
    <property type="entry name" value="Flavodoxin_fold"/>
</dbReference>
<comment type="subunit">
    <text evidence="6">Homodimer.</text>
</comment>
<feature type="binding site" evidence="6">
    <location>
        <position position="10"/>
    </location>
    <ligand>
        <name>FMN</name>
        <dbReference type="ChEBI" id="CHEBI:58210"/>
    </ligand>
</feature>
<dbReference type="HAMAP" id="MF_01216">
    <property type="entry name" value="Azoreductase_type1"/>
    <property type="match status" value="1"/>
</dbReference>
<comment type="similarity">
    <text evidence="6">Belongs to the azoreductase type 1 family.</text>
</comment>
<dbReference type="InterPro" id="IPR029039">
    <property type="entry name" value="Flavoprotein-like_sf"/>
</dbReference>
<comment type="caution">
    <text evidence="6">Lacks conserved residue(s) required for the propagation of feature annotation.</text>
</comment>
<evidence type="ECO:0000256" key="1">
    <source>
        <dbReference type="ARBA" id="ARBA00022630"/>
    </source>
</evidence>
<evidence type="ECO:0000256" key="4">
    <source>
        <dbReference type="ARBA" id="ARBA00023027"/>
    </source>
</evidence>
<dbReference type="GO" id="GO:0009055">
    <property type="term" value="F:electron transfer activity"/>
    <property type="evidence" value="ECO:0007669"/>
    <property type="project" value="UniProtKB-UniRule"/>
</dbReference>
<dbReference type="InterPro" id="IPR050104">
    <property type="entry name" value="FMN-dep_NADH:Q_OxRdtase_AzoR1"/>
</dbReference>
<protein>
    <recommendedName>
        <fullName evidence="6">FMN dependent NADH:quinone oxidoreductase</fullName>
        <ecNumber evidence="6">1.6.5.-</ecNumber>
    </recommendedName>
    <alternativeName>
        <fullName evidence="6">Azo-dye reductase</fullName>
    </alternativeName>
    <alternativeName>
        <fullName evidence="6">FMN-dependent NADH-azo compound oxidoreductase</fullName>
    </alternativeName>
    <alternativeName>
        <fullName evidence="6">FMN-dependent NADH-azoreductase</fullName>
        <ecNumber evidence="6">1.7.1.17</ecNumber>
    </alternativeName>
</protein>
<sequence length="210" mass="22853">MARLLHVDASPRRGRSRSNMVADRLIAGLDGHEVEQLALFDADLPAFDGAAIEGRYALIEGRPVDEAVRADWTAIGRMVDHFLSFDGWIMTVPMWNFGIPYRLKHYIDLITQPGLAFRVVDGQGEGLAAGRRAILVTSGALDIRPGGPMAAYDFQLAYLEAWLGFIGVTEIDAIHVRPTYGDEASVAAAMDRAYADVDALLSALSLPARV</sequence>
<comment type="cofactor">
    <cofactor evidence="6">
        <name>FMN</name>
        <dbReference type="ChEBI" id="CHEBI:58210"/>
    </cofactor>
    <text evidence="6">Binds 1 FMN per subunit.</text>
</comment>
<dbReference type="RefSeq" id="WP_079650045.1">
    <property type="nucleotide sequence ID" value="NZ_FUYM01000011.1"/>
</dbReference>
<dbReference type="PANTHER" id="PTHR43741:SF4">
    <property type="entry name" value="FMN-DEPENDENT NADH:QUINONE OXIDOREDUCTASE"/>
    <property type="match status" value="1"/>
</dbReference>
<accession>A0A1T5FXR8</accession>
<dbReference type="Gene3D" id="3.40.50.360">
    <property type="match status" value="1"/>
</dbReference>
<dbReference type="GO" id="GO:0010181">
    <property type="term" value="F:FMN binding"/>
    <property type="evidence" value="ECO:0007669"/>
    <property type="project" value="UniProtKB-UniRule"/>
</dbReference>
<dbReference type="STRING" id="439228.SAMN06295920_11129"/>
<comment type="catalytic activity">
    <reaction evidence="6">
        <text>2 a quinone + NADH + H(+) = 2 a 1,4-benzosemiquinone + NAD(+)</text>
        <dbReference type="Rhea" id="RHEA:65952"/>
        <dbReference type="ChEBI" id="CHEBI:15378"/>
        <dbReference type="ChEBI" id="CHEBI:57540"/>
        <dbReference type="ChEBI" id="CHEBI:57945"/>
        <dbReference type="ChEBI" id="CHEBI:132124"/>
        <dbReference type="ChEBI" id="CHEBI:134225"/>
    </reaction>
</comment>
<proteinExistence type="inferred from homology"/>
<name>A0A1T5FXR8_9SPHN</name>
<dbReference type="EC" id="1.6.5.-" evidence="6"/>
<evidence type="ECO:0000313" key="9">
    <source>
        <dbReference type="Proteomes" id="UP000189818"/>
    </source>
</evidence>
<evidence type="ECO:0000256" key="3">
    <source>
        <dbReference type="ARBA" id="ARBA00023002"/>
    </source>
</evidence>
<dbReference type="SUPFAM" id="SSF52218">
    <property type="entry name" value="Flavoproteins"/>
    <property type="match status" value="1"/>
</dbReference>
<dbReference type="PANTHER" id="PTHR43741">
    <property type="entry name" value="FMN-DEPENDENT NADH-AZOREDUCTASE 1"/>
    <property type="match status" value="1"/>
</dbReference>
<comment type="function">
    <text evidence="6">Quinone reductase that provides resistance to thiol-specific stress caused by electrophilic quinones.</text>
</comment>
<dbReference type="EC" id="1.7.1.17" evidence="6"/>
<dbReference type="EMBL" id="FUYM01000011">
    <property type="protein sequence ID" value="SKC00951.1"/>
    <property type="molecule type" value="Genomic_DNA"/>
</dbReference>
<dbReference type="OrthoDB" id="9787136at2"/>
<evidence type="ECO:0000259" key="7">
    <source>
        <dbReference type="Pfam" id="PF02525"/>
    </source>
</evidence>
<keyword evidence="3 6" id="KW-0560">Oxidoreductase</keyword>
<evidence type="ECO:0000313" key="8">
    <source>
        <dbReference type="EMBL" id="SKC00951.1"/>
    </source>
</evidence>
<organism evidence="8 9">
    <name type="scientific">Rhizorhabdus histidinilytica</name>
    <dbReference type="NCBI Taxonomy" id="439228"/>
    <lineage>
        <taxon>Bacteria</taxon>
        <taxon>Pseudomonadati</taxon>
        <taxon>Pseudomonadota</taxon>
        <taxon>Alphaproteobacteria</taxon>
        <taxon>Sphingomonadales</taxon>
        <taxon>Sphingomonadaceae</taxon>
        <taxon>Rhizorhabdus</taxon>
    </lineage>
</organism>
<feature type="binding site" evidence="6">
    <location>
        <begin position="16"/>
        <end position="18"/>
    </location>
    <ligand>
        <name>FMN</name>
        <dbReference type="ChEBI" id="CHEBI:58210"/>
    </ligand>
</feature>
<evidence type="ECO:0000256" key="5">
    <source>
        <dbReference type="ARBA" id="ARBA00048542"/>
    </source>
</evidence>
<dbReference type="Proteomes" id="UP000189818">
    <property type="component" value="Unassembled WGS sequence"/>
</dbReference>
<dbReference type="InterPro" id="IPR023048">
    <property type="entry name" value="NADH:quinone_OxRdtase_FMN_depd"/>
</dbReference>
<dbReference type="AlphaFoldDB" id="A0A1T5FXR8"/>
<dbReference type="Pfam" id="PF02525">
    <property type="entry name" value="Flavodoxin_2"/>
    <property type="match status" value="1"/>
</dbReference>
<dbReference type="GO" id="GO:0016655">
    <property type="term" value="F:oxidoreductase activity, acting on NAD(P)H, quinone or similar compound as acceptor"/>
    <property type="evidence" value="ECO:0007669"/>
    <property type="project" value="InterPro"/>
</dbReference>
<gene>
    <name evidence="6" type="primary">azoR</name>
    <name evidence="8" type="ORF">SAMN06295920_11129</name>
</gene>
<feature type="binding site" evidence="6">
    <location>
        <begin position="94"/>
        <end position="97"/>
    </location>
    <ligand>
        <name>FMN</name>
        <dbReference type="ChEBI" id="CHEBI:58210"/>
    </ligand>
</feature>
<comment type="catalytic activity">
    <reaction evidence="5">
        <text>N,N-dimethyl-1,4-phenylenediamine + anthranilate + 2 NAD(+) = 2-(4-dimethylaminophenyl)diazenylbenzoate + 2 NADH + 2 H(+)</text>
        <dbReference type="Rhea" id="RHEA:55872"/>
        <dbReference type="ChEBI" id="CHEBI:15378"/>
        <dbReference type="ChEBI" id="CHEBI:15783"/>
        <dbReference type="ChEBI" id="CHEBI:16567"/>
        <dbReference type="ChEBI" id="CHEBI:57540"/>
        <dbReference type="ChEBI" id="CHEBI:57945"/>
        <dbReference type="ChEBI" id="CHEBI:71579"/>
        <dbReference type="EC" id="1.7.1.17"/>
    </reaction>
    <physiologicalReaction direction="right-to-left" evidence="5">
        <dbReference type="Rhea" id="RHEA:55874"/>
    </physiologicalReaction>
</comment>
<evidence type="ECO:0000256" key="2">
    <source>
        <dbReference type="ARBA" id="ARBA00022643"/>
    </source>
</evidence>
<keyword evidence="4 6" id="KW-0520">NAD</keyword>
<evidence type="ECO:0000256" key="6">
    <source>
        <dbReference type="HAMAP-Rule" id="MF_01216"/>
    </source>
</evidence>
<dbReference type="GO" id="GO:0016652">
    <property type="term" value="F:oxidoreductase activity, acting on NAD(P)H as acceptor"/>
    <property type="evidence" value="ECO:0007669"/>
    <property type="project" value="UniProtKB-UniRule"/>
</dbReference>
<keyword evidence="2 6" id="KW-0288">FMN</keyword>
<keyword evidence="1 6" id="KW-0285">Flavoprotein</keyword>